<evidence type="ECO:0000256" key="3">
    <source>
        <dbReference type="ARBA" id="ARBA00023239"/>
    </source>
</evidence>
<sequence>MVARSVALRSLRASARVAPRLAVASATPIVARGFASSAFIMSQGKFRSEKDTFGPLQVPADRYWGAQTQRSLQNFDIGGPQERMPEPLIEAFGVLKKAAATVNKSFGLDPKVADAICQAADEVIAGKLHSHFPLVVFQTGSGTQTNMNVNEVISNRAIEILGGELGSKKPVHPNDHVNMSQSSNDTFPTAMHVASVTQITKSLLPALEELRAALDAKRAEFDDIIKIGRTHLQDATPLTLGQEFSGYVKQVENGIERVKAVIPRLSQLAQGGTAVGTGLNTYIGFDKKVAAEISNITGLHFETAENKFEALAAHDAIVEASGALNTVAVSLMKIANDIRYLGSGPRCGLGELSLPENEPGSSIMPGKVNPTQCEALTMVAAQVMGNNTTISVAGSYGQFELNVFKPVLVKNLLQSIRLLADGARSFTKNCVVGIEANRDTINKILNESLMLATILNSHLGYDNVAAAAKKAHKEGTKLVDATVALGFMTEEEFKKIVRPEFMLGPTEYKAKN</sequence>
<comment type="function">
    <text evidence="4">Catalyzes the reversible stereospecific interconversion of fumarate to L-malate. In mitochondrion, catalyzes the hydration of fumarate to L-malate in the tricarboxylic acid (TCA) cycle to facilitate a transition step in the production of energy in the form of NADH. In cytoplasm and nucleus, involved in DNA repair in response to DNA damage: following DNA double-strand breaks (DSBs), translocates from the cytosol to the nucleus and promotes DNA repair by catalyzing the dehydration of L-malate to fumarate.</text>
</comment>
<dbReference type="VEuPathDB" id="FungiDB:UMAG_10787"/>
<evidence type="ECO:0000256" key="2">
    <source>
        <dbReference type="ARBA" id="ARBA00012921"/>
    </source>
</evidence>
<proteinExistence type="inferred from homology"/>
<dbReference type="GeneID" id="23566771"/>
<dbReference type="Proteomes" id="UP000000561">
    <property type="component" value="Chromosome 1"/>
</dbReference>
<dbReference type="FunCoup" id="A0A0D1E945">
    <property type="interactions" value="321"/>
</dbReference>
<dbReference type="NCBIfam" id="TIGR00979">
    <property type="entry name" value="fumC_II"/>
    <property type="match status" value="1"/>
</dbReference>
<dbReference type="InterPro" id="IPR000362">
    <property type="entry name" value="Fumarate_lyase_fam"/>
</dbReference>
<dbReference type="InterPro" id="IPR024083">
    <property type="entry name" value="Fumarase/histidase_N"/>
</dbReference>
<evidence type="ECO:0000256" key="4">
    <source>
        <dbReference type="ARBA" id="ARBA00056821"/>
    </source>
</evidence>
<dbReference type="NCBIfam" id="NF008909">
    <property type="entry name" value="PRK12273.1"/>
    <property type="match status" value="1"/>
</dbReference>
<dbReference type="InterPro" id="IPR018951">
    <property type="entry name" value="Fumarase_C_C"/>
</dbReference>
<dbReference type="InParanoid" id="A0A0D1E945"/>
<comment type="similarity">
    <text evidence="1">Belongs to the class-II fumarase/aspartase family. Fumarase subfamily.</text>
</comment>
<dbReference type="InterPro" id="IPR022761">
    <property type="entry name" value="Fumarate_lyase_N"/>
</dbReference>
<dbReference type="GO" id="GO:0006108">
    <property type="term" value="P:malate metabolic process"/>
    <property type="evidence" value="ECO:0000318"/>
    <property type="project" value="GO_Central"/>
</dbReference>
<dbReference type="Gene3D" id="1.10.275.10">
    <property type="entry name" value="Fumarase/aspartase (N-terminal domain)"/>
    <property type="match status" value="1"/>
</dbReference>
<dbReference type="KEGG" id="uma:UMAG_10787"/>
<keyword evidence="3" id="KW-0456">Lyase</keyword>
<dbReference type="AlphaFoldDB" id="A0A0D1E945"/>
<dbReference type="RefSeq" id="XP_011386691.1">
    <property type="nucleotide sequence ID" value="XM_011388389.1"/>
</dbReference>
<dbReference type="PANTHER" id="PTHR11444:SF1">
    <property type="entry name" value="FUMARATE HYDRATASE, MITOCHONDRIAL"/>
    <property type="match status" value="1"/>
</dbReference>
<dbReference type="STRING" id="237631.A0A0D1E945"/>
<dbReference type="InterPro" id="IPR020557">
    <property type="entry name" value="Fumarate_lyase_CS"/>
</dbReference>
<dbReference type="Gene3D" id="1.20.200.10">
    <property type="entry name" value="Fumarase/aspartase (Central domain)"/>
    <property type="match status" value="1"/>
</dbReference>
<feature type="domain" description="Fumarase C C-terminal" evidence="6">
    <location>
        <begin position="451"/>
        <end position="503"/>
    </location>
</feature>
<dbReference type="InterPro" id="IPR008948">
    <property type="entry name" value="L-Aspartase-like"/>
</dbReference>
<name>A0A0D1E945_MYCMD</name>
<dbReference type="GO" id="GO:0006106">
    <property type="term" value="P:fumarate metabolic process"/>
    <property type="evidence" value="ECO:0000318"/>
    <property type="project" value="GO_Central"/>
</dbReference>
<dbReference type="GO" id="GO:0004333">
    <property type="term" value="F:fumarate hydratase activity"/>
    <property type="evidence" value="ECO:0000318"/>
    <property type="project" value="GO_Central"/>
</dbReference>
<gene>
    <name evidence="7" type="ORF">UMAG_10787</name>
</gene>
<dbReference type="Pfam" id="PF00206">
    <property type="entry name" value="Lyase_1"/>
    <property type="match status" value="1"/>
</dbReference>
<dbReference type="Pfam" id="PF10415">
    <property type="entry name" value="FumaraseC_C"/>
    <property type="match status" value="1"/>
</dbReference>
<dbReference type="FunFam" id="1.20.200.10:FF:000001">
    <property type="entry name" value="Fumarate hydratase, mitochondrial"/>
    <property type="match status" value="1"/>
</dbReference>
<dbReference type="CDD" id="cd01362">
    <property type="entry name" value="Fumarase_classII"/>
    <property type="match status" value="1"/>
</dbReference>
<dbReference type="EC" id="4.2.1.2" evidence="2"/>
<organism evidence="7 8">
    <name type="scientific">Mycosarcoma maydis</name>
    <name type="common">Corn smut fungus</name>
    <name type="synonym">Ustilago maydis</name>
    <dbReference type="NCBI Taxonomy" id="5270"/>
    <lineage>
        <taxon>Eukaryota</taxon>
        <taxon>Fungi</taxon>
        <taxon>Dikarya</taxon>
        <taxon>Basidiomycota</taxon>
        <taxon>Ustilaginomycotina</taxon>
        <taxon>Ustilaginomycetes</taxon>
        <taxon>Ustilaginales</taxon>
        <taxon>Ustilaginaceae</taxon>
        <taxon>Mycosarcoma</taxon>
    </lineage>
</organism>
<accession>A0A0D1E945</accession>
<feature type="domain" description="Fumarate lyase N-terminal" evidence="5">
    <location>
        <begin position="54"/>
        <end position="385"/>
    </location>
</feature>
<dbReference type="EMBL" id="CM003140">
    <property type="protein sequence ID" value="KIS72384.1"/>
    <property type="molecule type" value="Genomic_DNA"/>
</dbReference>
<evidence type="ECO:0000259" key="5">
    <source>
        <dbReference type="Pfam" id="PF00206"/>
    </source>
</evidence>
<dbReference type="FunFam" id="1.10.275.10:FF:000001">
    <property type="entry name" value="Fumarate hydratase, mitochondrial"/>
    <property type="match status" value="1"/>
</dbReference>
<dbReference type="HAMAP" id="MF_00743">
    <property type="entry name" value="FumaraseC"/>
    <property type="match status" value="1"/>
</dbReference>
<evidence type="ECO:0000256" key="1">
    <source>
        <dbReference type="ARBA" id="ARBA00009084"/>
    </source>
</evidence>
<dbReference type="GO" id="GO:0006099">
    <property type="term" value="P:tricarboxylic acid cycle"/>
    <property type="evidence" value="ECO:0000318"/>
    <property type="project" value="GO_Central"/>
</dbReference>
<dbReference type="PRINTS" id="PR00149">
    <property type="entry name" value="FUMRATELYASE"/>
</dbReference>
<reference evidence="7 8" key="1">
    <citation type="journal article" date="2006" name="Nature">
        <title>Insights from the genome of the biotrophic fungal plant pathogen Ustilago maydis.</title>
        <authorList>
            <person name="Kamper J."/>
            <person name="Kahmann R."/>
            <person name="Bolker M."/>
            <person name="Ma L.J."/>
            <person name="Brefort T."/>
            <person name="Saville B.J."/>
            <person name="Banuett F."/>
            <person name="Kronstad J.W."/>
            <person name="Gold S.E."/>
            <person name="Muller O."/>
            <person name="Perlin M.H."/>
            <person name="Wosten H.A."/>
            <person name="de Vries R."/>
            <person name="Ruiz-Herrera J."/>
            <person name="Reynaga-Pena C.G."/>
            <person name="Snetselaar K."/>
            <person name="McCann M."/>
            <person name="Perez-Martin J."/>
            <person name="Feldbrugge M."/>
            <person name="Basse C.W."/>
            <person name="Steinberg G."/>
            <person name="Ibeas J.I."/>
            <person name="Holloman W."/>
            <person name="Guzman P."/>
            <person name="Farman M."/>
            <person name="Stajich J.E."/>
            <person name="Sentandreu R."/>
            <person name="Gonzalez-Prieto J.M."/>
            <person name="Kennell J.C."/>
            <person name="Molina L."/>
            <person name="Schirawski J."/>
            <person name="Mendoza-Mendoza A."/>
            <person name="Greilinger D."/>
            <person name="Munch K."/>
            <person name="Rossel N."/>
            <person name="Scherer M."/>
            <person name="Vranes M."/>
            <person name="Ladendorf O."/>
            <person name="Vincon V."/>
            <person name="Fuchs U."/>
            <person name="Sandrock B."/>
            <person name="Meng S."/>
            <person name="Ho E.C."/>
            <person name="Cahill M.J."/>
            <person name="Boyce K.J."/>
            <person name="Klose J."/>
            <person name="Klosterman S.J."/>
            <person name="Deelstra H.J."/>
            <person name="Ortiz-Castellanos L."/>
            <person name="Li W."/>
            <person name="Sanchez-Alonso P."/>
            <person name="Schreier P.H."/>
            <person name="Hauser-Hahn I."/>
            <person name="Vaupel M."/>
            <person name="Koopmann E."/>
            <person name="Friedrich G."/>
            <person name="Voss H."/>
            <person name="Schluter T."/>
            <person name="Margolis J."/>
            <person name="Platt D."/>
            <person name="Swimmer C."/>
            <person name="Gnirke A."/>
            <person name="Chen F."/>
            <person name="Vysotskaia V."/>
            <person name="Mannhaupt G."/>
            <person name="Guldener U."/>
            <person name="Munsterkotter M."/>
            <person name="Haase D."/>
            <person name="Oesterheld M."/>
            <person name="Mewes H.W."/>
            <person name="Mauceli E.W."/>
            <person name="DeCaprio D."/>
            <person name="Wade C.M."/>
            <person name="Butler J."/>
            <person name="Young S."/>
            <person name="Jaffe D.B."/>
            <person name="Calvo S."/>
            <person name="Nusbaum C."/>
            <person name="Galagan J."/>
            <person name="Birren B.W."/>
        </authorList>
    </citation>
    <scope>NUCLEOTIDE SEQUENCE [LARGE SCALE GENOMIC DNA]</scope>
    <source>
        <strain evidence="8">DSM 14603 / FGSC 9021 / UM521</strain>
    </source>
</reference>
<keyword evidence="8" id="KW-1185">Reference proteome</keyword>
<evidence type="ECO:0000313" key="7">
    <source>
        <dbReference type="EMBL" id="KIS72384.1"/>
    </source>
</evidence>
<dbReference type="OrthoDB" id="1738025at2759"/>
<dbReference type="FunFam" id="1.10.40.30:FF:000002">
    <property type="entry name" value="Fumarate hydratase class II"/>
    <property type="match status" value="1"/>
</dbReference>
<evidence type="ECO:0000259" key="6">
    <source>
        <dbReference type="Pfam" id="PF10415"/>
    </source>
</evidence>
<dbReference type="eggNOG" id="KOG1317">
    <property type="taxonomic scope" value="Eukaryota"/>
</dbReference>
<dbReference type="Gene3D" id="1.10.40.30">
    <property type="entry name" value="Fumarase/aspartase (C-terminal domain)"/>
    <property type="match status" value="1"/>
</dbReference>
<dbReference type="GO" id="GO:0005739">
    <property type="term" value="C:mitochondrion"/>
    <property type="evidence" value="ECO:0000318"/>
    <property type="project" value="GO_Central"/>
</dbReference>
<dbReference type="PROSITE" id="PS00163">
    <property type="entry name" value="FUMARATE_LYASES"/>
    <property type="match status" value="1"/>
</dbReference>
<dbReference type="PANTHER" id="PTHR11444">
    <property type="entry name" value="ASPARTATEAMMONIA/ARGININOSUCCINATE/ADENYLOSUCCINATE LYASE"/>
    <property type="match status" value="1"/>
</dbReference>
<evidence type="ECO:0000313" key="8">
    <source>
        <dbReference type="Proteomes" id="UP000000561"/>
    </source>
</evidence>
<dbReference type="SUPFAM" id="SSF48557">
    <property type="entry name" value="L-aspartase-like"/>
    <property type="match status" value="1"/>
</dbReference>
<dbReference type="InterPro" id="IPR005677">
    <property type="entry name" value="Fum_hydII"/>
</dbReference>
<protein>
    <recommendedName>
        <fullName evidence="2">fumarate hydratase</fullName>
        <ecNumber evidence="2">4.2.1.2</ecNumber>
    </recommendedName>
</protein>